<reference evidence="1" key="1">
    <citation type="journal article" date="2021" name="PeerJ">
        <title>Extensive microbial diversity within the chicken gut microbiome revealed by metagenomics and culture.</title>
        <authorList>
            <person name="Gilroy R."/>
            <person name="Ravi A."/>
            <person name="Getino M."/>
            <person name="Pursley I."/>
            <person name="Horton D.L."/>
            <person name="Alikhan N.F."/>
            <person name="Baker D."/>
            <person name="Gharbi K."/>
            <person name="Hall N."/>
            <person name="Watson M."/>
            <person name="Adriaenssens E.M."/>
            <person name="Foster-Nyarko E."/>
            <person name="Jarju S."/>
            <person name="Secka A."/>
            <person name="Antonio M."/>
            <person name="Oren A."/>
            <person name="Chaudhuri R.R."/>
            <person name="La Ragione R."/>
            <person name="Hildebrand F."/>
            <person name="Pallen M.J."/>
        </authorList>
    </citation>
    <scope>NUCLEOTIDE SEQUENCE</scope>
    <source>
        <strain evidence="1">316</strain>
    </source>
</reference>
<evidence type="ECO:0000313" key="2">
    <source>
        <dbReference type="Proteomes" id="UP000742631"/>
    </source>
</evidence>
<comment type="caution">
    <text evidence="1">The sequence shown here is derived from an EMBL/GenBank/DDBJ whole genome shotgun (WGS) entry which is preliminary data.</text>
</comment>
<name>A0A921JFQ8_9HYPH</name>
<dbReference type="AlphaFoldDB" id="A0A921JFQ8"/>
<proteinExistence type="predicted"/>
<protein>
    <submittedName>
        <fullName evidence="1">Uncharacterized protein</fullName>
    </submittedName>
</protein>
<reference evidence="1" key="2">
    <citation type="submission" date="2021-09" db="EMBL/GenBank/DDBJ databases">
        <authorList>
            <person name="Gilroy R."/>
        </authorList>
    </citation>
    <scope>NUCLEOTIDE SEQUENCE</scope>
    <source>
        <strain evidence="1">316</strain>
    </source>
</reference>
<accession>A0A921JFQ8</accession>
<organism evidence="1 2">
    <name type="scientific">Methylorubrum populi</name>
    <dbReference type="NCBI Taxonomy" id="223967"/>
    <lineage>
        <taxon>Bacteria</taxon>
        <taxon>Pseudomonadati</taxon>
        <taxon>Pseudomonadota</taxon>
        <taxon>Alphaproteobacteria</taxon>
        <taxon>Hyphomicrobiales</taxon>
        <taxon>Methylobacteriaceae</taxon>
        <taxon>Methylorubrum</taxon>
    </lineage>
</organism>
<sequence length="93" mass="10167">MSDFQHEAGRLAAFIDRADREEMAAIQSDLLRIALERPDPAGRAQAMDALQAALSDRIRPDTMSPLAQAFYVAVLAMIERTREAVAKAPAKQG</sequence>
<dbReference type="Proteomes" id="UP000742631">
    <property type="component" value="Unassembled WGS sequence"/>
</dbReference>
<evidence type="ECO:0000313" key="1">
    <source>
        <dbReference type="EMBL" id="HJE24323.1"/>
    </source>
</evidence>
<dbReference type="EMBL" id="DYYG01000035">
    <property type="protein sequence ID" value="HJE24323.1"/>
    <property type="molecule type" value="Genomic_DNA"/>
</dbReference>
<gene>
    <name evidence="1" type="ORF">K8W01_11760</name>
</gene>